<dbReference type="EMBL" id="CP002545">
    <property type="protein sequence ID" value="ADY54216.1"/>
    <property type="molecule type" value="Genomic_DNA"/>
</dbReference>
<protein>
    <submittedName>
        <fullName evidence="2">Conserved repeat domain protein</fullName>
    </submittedName>
</protein>
<dbReference type="InterPro" id="IPR036179">
    <property type="entry name" value="Ig-like_dom_sf"/>
</dbReference>
<feature type="domain" description="DUF11" evidence="1">
    <location>
        <begin position="109"/>
        <end position="225"/>
    </location>
</feature>
<dbReference type="Pfam" id="PF01345">
    <property type="entry name" value="DUF11"/>
    <property type="match status" value="1"/>
</dbReference>
<accession>F0S5P2</accession>
<keyword evidence="3" id="KW-1185">Reference proteome</keyword>
<name>F0S5P2_PSESL</name>
<reference evidence="2 3" key="1">
    <citation type="journal article" date="2011" name="Stand. Genomic Sci.">
        <title>Complete genome sequence of the gliding, heparinolytic Pedobacter saltans type strain (113).</title>
        <authorList>
            <person name="Liolios K."/>
            <person name="Sikorski J."/>
            <person name="Lu M."/>
            <person name="Nolan M."/>
            <person name="Lapidus A."/>
            <person name="Lucas S."/>
            <person name="Hammon N."/>
            <person name="Deshpande S."/>
            <person name="Cheng J.F."/>
            <person name="Tapia R."/>
            <person name="Han C."/>
            <person name="Goodwin L."/>
            <person name="Pitluck S."/>
            <person name="Huntemann M."/>
            <person name="Ivanova N."/>
            <person name="Pagani I."/>
            <person name="Mavromatis K."/>
            <person name="Ovchinikova G."/>
            <person name="Pati A."/>
            <person name="Chen A."/>
            <person name="Palaniappan K."/>
            <person name="Land M."/>
            <person name="Hauser L."/>
            <person name="Brambilla E.M."/>
            <person name="Kotsyurbenko O."/>
            <person name="Rohde M."/>
            <person name="Tindall B.J."/>
            <person name="Abt B."/>
            <person name="Goker M."/>
            <person name="Detter J.C."/>
            <person name="Woyke T."/>
            <person name="Bristow J."/>
            <person name="Eisen J.A."/>
            <person name="Markowitz V."/>
            <person name="Hugenholtz P."/>
            <person name="Klenk H.P."/>
            <person name="Kyrpides N.C."/>
        </authorList>
    </citation>
    <scope>NUCLEOTIDE SEQUENCE [LARGE SCALE GENOMIC DNA]</scope>
    <source>
        <strain evidence="3">ATCC 51119 / DSM 12145 / JCM 21818 / LMG 10337 / NBRC 100064 / NCIMB 13643</strain>
    </source>
</reference>
<evidence type="ECO:0000259" key="1">
    <source>
        <dbReference type="Pfam" id="PF01345"/>
    </source>
</evidence>
<organism evidence="2 3">
    <name type="scientific">Pseudopedobacter saltans (strain ATCC 51119 / DSM 12145 / JCM 21818 / CCUG 39354 / LMG 10337 / NBRC 100064 / NCIMB 13643)</name>
    <name type="common">Pedobacter saltans</name>
    <dbReference type="NCBI Taxonomy" id="762903"/>
    <lineage>
        <taxon>Bacteria</taxon>
        <taxon>Pseudomonadati</taxon>
        <taxon>Bacteroidota</taxon>
        <taxon>Sphingobacteriia</taxon>
        <taxon>Sphingobacteriales</taxon>
        <taxon>Sphingobacteriaceae</taxon>
        <taxon>Pseudopedobacter</taxon>
    </lineage>
</organism>
<dbReference type="PANTHER" id="PTHR34819">
    <property type="entry name" value="LARGE CYSTEINE-RICH PERIPLASMIC PROTEIN OMCB"/>
    <property type="match status" value="1"/>
</dbReference>
<dbReference type="NCBIfam" id="TIGR01451">
    <property type="entry name" value="B_ant_repeat"/>
    <property type="match status" value="1"/>
</dbReference>
<dbReference type="eggNOG" id="COG5492">
    <property type="taxonomic scope" value="Bacteria"/>
</dbReference>
<sequence length="319" mass="35770">MVYLNCVKYLYIITLLLLPLTGFTQLVTPVQTIKIAEGTTITLRANSSNAQYFQWFRDGSIITDAISEQYAPSQSGSYTVMAFNSASCTSNLSDPVIIIVEPKLNKIADLNISKRLESQSIKLNDEITYTLTVNNKGPDMANNVVVQDPFPIQLEFVQIPAISGVKSSYNTSTNTATWEISTLKKDEALDLKLIAKIKSVGKIENTAFVKSMETDPNPKDNIDSALADVYGIKIPNVFTPNFDGKNDYFEIPGLENYPDNEITILNRWGNHVFEQKPYAGKWTGERLNEGTYFYVLTINQAGKRDIFKGYITLIRDKKK</sequence>
<dbReference type="HOGENOM" id="CLU_871163_0_0_10"/>
<dbReference type="InterPro" id="IPR013783">
    <property type="entry name" value="Ig-like_fold"/>
</dbReference>
<gene>
    <name evidence="2" type="ordered locus">Pedsa_3687</name>
</gene>
<dbReference type="OrthoDB" id="9765926at2"/>
<dbReference type="KEGG" id="psn:Pedsa_3687"/>
<dbReference type="Gene3D" id="2.60.40.10">
    <property type="entry name" value="Immunoglobulins"/>
    <property type="match status" value="1"/>
</dbReference>
<dbReference type="InterPro" id="IPR051172">
    <property type="entry name" value="Chlamydia_OmcB"/>
</dbReference>
<dbReference type="InterPro" id="IPR026341">
    <property type="entry name" value="T9SS_type_B"/>
</dbReference>
<evidence type="ECO:0000313" key="2">
    <source>
        <dbReference type="EMBL" id="ADY54216.1"/>
    </source>
</evidence>
<dbReference type="AlphaFoldDB" id="F0S5P2"/>
<evidence type="ECO:0000313" key="3">
    <source>
        <dbReference type="Proteomes" id="UP000000310"/>
    </source>
</evidence>
<dbReference type="NCBIfam" id="TIGR04131">
    <property type="entry name" value="Bac_Flav_CTERM"/>
    <property type="match status" value="1"/>
</dbReference>
<dbReference type="Pfam" id="PF13585">
    <property type="entry name" value="CHU_C"/>
    <property type="match status" value="1"/>
</dbReference>
<dbReference type="SUPFAM" id="SSF48726">
    <property type="entry name" value="Immunoglobulin"/>
    <property type="match status" value="1"/>
</dbReference>
<proteinExistence type="predicted"/>
<dbReference type="Gene3D" id="2.60.40.1170">
    <property type="entry name" value="Mu homology domain, subdomain B"/>
    <property type="match status" value="1"/>
</dbReference>
<dbReference type="InterPro" id="IPR001434">
    <property type="entry name" value="OmcB-like_DUF11"/>
</dbReference>
<reference evidence="3" key="2">
    <citation type="submission" date="2011-02" db="EMBL/GenBank/DDBJ databases">
        <title>The complete genome of Pedobacter saltans DSM 12145.</title>
        <authorList>
            <consortium name="US DOE Joint Genome Institute (JGI-PGF)"/>
            <person name="Lucas S."/>
            <person name="Copeland A."/>
            <person name="Lapidus A."/>
            <person name="Bruce D."/>
            <person name="Goodwin L."/>
            <person name="Pitluck S."/>
            <person name="Kyrpides N."/>
            <person name="Mavromatis K."/>
            <person name="Pagani I."/>
            <person name="Ivanova N."/>
            <person name="Ovchinnikova G."/>
            <person name="Lu M."/>
            <person name="Detter J.C."/>
            <person name="Han C."/>
            <person name="Land M."/>
            <person name="Hauser L."/>
            <person name="Markowitz V."/>
            <person name="Cheng J.-F."/>
            <person name="Hugenholtz P."/>
            <person name="Woyke T."/>
            <person name="Wu D."/>
            <person name="Tindall B."/>
            <person name="Pomrenke H.G."/>
            <person name="Brambilla E."/>
            <person name="Klenk H.-P."/>
            <person name="Eisen J.A."/>
        </authorList>
    </citation>
    <scope>NUCLEOTIDE SEQUENCE [LARGE SCALE GENOMIC DNA]</scope>
    <source>
        <strain evidence="3">ATCC 51119 / DSM 12145 / JCM 21818 / LMG 10337 / NBRC 100064 / NCIMB 13643</strain>
    </source>
</reference>
<dbReference type="Proteomes" id="UP000000310">
    <property type="component" value="Chromosome"/>
</dbReference>
<dbReference type="InterPro" id="IPR047589">
    <property type="entry name" value="DUF11_rpt"/>
</dbReference>
<dbReference type="STRING" id="762903.Pedsa_3687"/>